<evidence type="ECO:0000256" key="12">
    <source>
        <dbReference type="PIRSR" id="PIRSR000853-1"/>
    </source>
</evidence>
<evidence type="ECO:0000256" key="1">
    <source>
        <dbReference type="ARBA" id="ARBA00001946"/>
    </source>
</evidence>
<dbReference type="Gene3D" id="1.10.189.10">
    <property type="entry name" value="Pyruvate Phosphate Dikinase, domain 2"/>
    <property type="match status" value="1"/>
</dbReference>
<feature type="domain" description="PEP-utilising enzyme C-terminal" evidence="18">
    <location>
        <begin position="576"/>
        <end position="922"/>
    </location>
</feature>
<feature type="binding site" evidence="14">
    <location>
        <position position="823"/>
    </location>
    <ligand>
        <name>Mg(2+)</name>
        <dbReference type="ChEBI" id="CHEBI:18420"/>
    </ligand>
</feature>
<dbReference type="PROSITE" id="PS00370">
    <property type="entry name" value="PEP_ENZYMES_PHOS_SITE"/>
    <property type="match status" value="1"/>
</dbReference>
<feature type="binding site" evidence="13">
    <location>
        <position position="821"/>
    </location>
    <ligand>
        <name>substrate</name>
    </ligand>
</feature>
<feature type="active site" description="Tele-phosphohistidine intermediate" evidence="12">
    <location>
        <position position="509"/>
    </location>
</feature>
<feature type="domain" description="Pyruvate phosphate dikinase AMP/ATP-binding" evidence="17">
    <location>
        <begin position="72"/>
        <end position="113"/>
    </location>
</feature>
<feature type="transmembrane region" description="Helical" evidence="15">
    <location>
        <begin position="33"/>
        <end position="49"/>
    </location>
</feature>
<gene>
    <name evidence="19" type="ORF">UC3_01626</name>
</gene>
<dbReference type="Gene3D" id="1.20.80.30">
    <property type="match status" value="1"/>
</dbReference>
<dbReference type="Pfam" id="PF00391">
    <property type="entry name" value="PEP-utilizers"/>
    <property type="match status" value="1"/>
</dbReference>
<organism evidence="19 20">
    <name type="scientific">Enterococcus phoeniculicola ATCC BAA-412</name>
    <dbReference type="NCBI Taxonomy" id="1158610"/>
    <lineage>
        <taxon>Bacteria</taxon>
        <taxon>Bacillati</taxon>
        <taxon>Bacillota</taxon>
        <taxon>Bacilli</taxon>
        <taxon>Lactobacillales</taxon>
        <taxon>Enterococcaceae</taxon>
        <taxon>Enterococcus</taxon>
    </lineage>
</organism>
<dbReference type="SUPFAM" id="SSF56059">
    <property type="entry name" value="Glutathione synthetase ATP-binding domain-like"/>
    <property type="match status" value="1"/>
</dbReference>
<evidence type="ECO:0000256" key="15">
    <source>
        <dbReference type="SAM" id="Phobius"/>
    </source>
</evidence>
<dbReference type="Gene3D" id="3.30.1490.20">
    <property type="entry name" value="ATP-grasp fold, A domain"/>
    <property type="match status" value="1"/>
</dbReference>
<feature type="binding site" evidence="13">
    <location>
        <position position="799"/>
    </location>
    <ligand>
        <name>substrate</name>
    </ligand>
</feature>
<dbReference type="NCBIfam" id="NF004531">
    <property type="entry name" value="PRK05878.1"/>
    <property type="match status" value="1"/>
</dbReference>
<dbReference type="InterPro" id="IPR013815">
    <property type="entry name" value="ATP_grasp_subdomain_1"/>
</dbReference>
<comment type="caution">
    <text evidence="19">The sequence shown here is derived from an EMBL/GenBank/DDBJ whole genome shotgun (WGS) entry which is preliminary data.</text>
</comment>
<keyword evidence="5" id="KW-0808">Transferase</keyword>
<evidence type="ECO:0000256" key="5">
    <source>
        <dbReference type="ARBA" id="ARBA00022679"/>
    </source>
</evidence>
<evidence type="ECO:0000256" key="8">
    <source>
        <dbReference type="ARBA" id="ARBA00022777"/>
    </source>
</evidence>
<dbReference type="InterPro" id="IPR000121">
    <property type="entry name" value="PEP_util_C"/>
</dbReference>
<feature type="binding site" evidence="13">
    <location>
        <position position="823"/>
    </location>
    <ligand>
        <name>substrate</name>
    </ligand>
</feature>
<dbReference type="SUPFAM" id="SSF52009">
    <property type="entry name" value="Phosphohistidine domain"/>
    <property type="match status" value="1"/>
</dbReference>
<evidence type="ECO:0000256" key="10">
    <source>
        <dbReference type="ARBA" id="ARBA00022842"/>
    </source>
</evidence>
<keyword evidence="6 14" id="KW-0479">Metal-binding</keyword>
<dbReference type="PROSITE" id="PS00742">
    <property type="entry name" value="PEP_ENZYMES_2"/>
    <property type="match status" value="1"/>
</dbReference>
<evidence type="ECO:0000259" key="16">
    <source>
        <dbReference type="Pfam" id="PF00391"/>
    </source>
</evidence>
<evidence type="ECO:0000256" key="7">
    <source>
        <dbReference type="ARBA" id="ARBA00022741"/>
    </source>
</evidence>
<feature type="transmembrane region" description="Helical" evidence="15">
    <location>
        <begin position="5"/>
        <end position="27"/>
    </location>
</feature>
<sequence>MQPTFFYMCTYIIITSHIILFVVQYATQKCIDFYYVTYYIVFVLICVTYKKGDFFMKTWVLPFNKGNAEQKELLGGKGANLAEMTRLGFPVPQGFTITTTACLDYLENQEYLNPSILTEINIAIAALEDETKKKFGNSQNPLLVSVRSGAKFSMPGMMDTILNLGLNDETVLSLAKDSGDERFAYDCYRRLLQMFGNVVFDMDHQLFEKIVADYKQTHQLVSDSDVTADGWKEVIVAFKVLFVKLKQRDFPQNVEEQLLLAVEAVFKSWNNQRAKTYRRLHGISDSLGTAVNVQEMVFGNFWDTSGTGVVFSRNPATGEAGLFGEYLMNAQGEDVVAGIRTPKSIQTLKKDLPKVYLQLKEICEKLEAHYKDMQDIEFTVEKGKLFILQTRNGKRTAKAKLVIALDLFKEGMITEQELIERIEGNDLEEALHPAFCKEDKKEKESWVSGLPASPGAAVGQIYFSADQAVEASKRGEKVILMRAETSPEDIEGMAISEAIVTCRGGMTSHAAVVARGMGICSVVGCENLSVDEKERVAYADGQVVKEGAVLSVDGTTGDVYIGELRLEKNNTQLPLKELFEMLDKQSSIAVRANAETEKDITTAMELGATGIGLSRTEHMFFEKKRLMLFRKLILAQTLEERIAILETLKEVQKEDFKRMYYVAKGHPMTIRLLDPPLHEFLPKNEEEYQETAEFVGKSAKEIKQKANALAEVNPMLGFRGVRLGVAYPEIYQMQAEAIMEAAVESYFELNNWMEVEIMIPFTTDASEFQRIRQLLEERIQEVFHKYNQPVPYMIGTMIEIPRACILADEIAQYADFFSFGTNDLTQMTYGLSRDDSPKIINQYMTHGLMKEDPFQVLDEKGVGALMKMAIEKGRKIKPELKIGICGEAAAHPDSIAFLKDYAIDYISCSPYRIPQAKLLLAKG</sequence>
<evidence type="ECO:0000259" key="18">
    <source>
        <dbReference type="Pfam" id="PF02896"/>
    </source>
</evidence>
<evidence type="ECO:0000256" key="9">
    <source>
        <dbReference type="ARBA" id="ARBA00022840"/>
    </source>
</evidence>
<feature type="binding site" evidence="13">
    <location>
        <position position="671"/>
    </location>
    <ligand>
        <name>substrate</name>
    </ligand>
</feature>
<keyword evidence="20" id="KW-1185">Reference proteome</keyword>
<dbReference type="EMBL" id="AJAT01000014">
    <property type="protein sequence ID" value="EOL43996.1"/>
    <property type="molecule type" value="Genomic_DNA"/>
</dbReference>
<feature type="domain" description="PEP-utilising enzyme mobile" evidence="16">
    <location>
        <begin position="476"/>
        <end position="557"/>
    </location>
</feature>
<keyword evidence="7" id="KW-0547">Nucleotide-binding</keyword>
<evidence type="ECO:0000256" key="14">
    <source>
        <dbReference type="PIRSR" id="PIRSR000853-3"/>
    </source>
</evidence>
<comment type="catalytic activity">
    <reaction evidence="11">
        <text>pyruvate + phosphate + ATP = phosphoenolpyruvate + AMP + diphosphate + H(+)</text>
        <dbReference type="Rhea" id="RHEA:10756"/>
        <dbReference type="ChEBI" id="CHEBI:15361"/>
        <dbReference type="ChEBI" id="CHEBI:15378"/>
        <dbReference type="ChEBI" id="CHEBI:30616"/>
        <dbReference type="ChEBI" id="CHEBI:33019"/>
        <dbReference type="ChEBI" id="CHEBI:43474"/>
        <dbReference type="ChEBI" id="CHEBI:58702"/>
        <dbReference type="ChEBI" id="CHEBI:456215"/>
        <dbReference type="EC" id="2.7.9.1"/>
    </reaction>
</comment>
<dbReference type="GO" id="GO:0016301">
    <property type="term" value="F:kinase activity"/>
    <property type="evidence" value="ECO:0007669"/>
    <property type="project" value="UniProtKB-UniRule"/>
</dbReference>
<evidence type="ECO:0000256" key="11">
    <source>
        <dbReference type="PIRNR" id="PIRNR000853"/>
    </source>
</evidence>
<evidence type="ECO:0000256" key="2">
    <source>
        <dbReference type="ARBA" id="ARBA00007837"/>
    </source>
</evidence>
<dbReference type="InterPro" id="IPR036637">
    <property type="entry name" value="Phosphohistidine_dom_sf"/>
</dbReference>
<keyword evidence="19" id="KW-0670">Pyruvate</keyword>
<protein>
    <recommendedName>
        <fullName evidence="4 11">Pyruvate, phosphate dikinase</fullName>
        <ecNumber evidence="3 11">2.7.9.1</ecNumber>
    </recommendedName>
</protein>
<feature type="domain" description="Pyruvate phosphate dikinase AMP/ATP-binding" evidence="17">
    <location>
        <begin position="357"/>
        <end position="407"/>
    </location>
</feature>
<evidence type="ECO:0000313" key="20">
    <source>
        <dbReference type="Proteomes" id="UP000013785"/>
    </source>
</evidence>
<evidence type="ECO:0000259" key="17">
    <source>
        <dbReference type="Pfam" id="PF01326"/>
    </source>
</evidence>
<dbReference type="InterPro" id="IPR018274">
    <property type="entry name" value="PEP_util_AS"/>
</dbReference>
<dbReference type="PANTHER" id="PTHR22931:SF9">
    <property type="entry name" value="PYRUVATE, PHOSPHATE DIKINASE 1, CHLOROPLASTIC"/>
    <property type="match status" value="1"/>
</dbReference>
<evidence type="ECO:0000256" key="13">
    <source>
        <dbReference type="PIRSR" id="PIRSR000853-2"/>
    </source>
</evidence>
<dbReference type="InterPro" id="IPR002192">
    <property type="entry name" value="PPDK_AMP/ATP-bd"/>
</dbReference>
<dbReference type="Pfam" id="PF02896">
    <property type="entry name" value="PEP-utilizers_C"/>
    <property type="match status" value="1"/>
</dbReference>
<dbReference type="EC" id="2.7.9.1" evidence="3 11"/>
<dbReference type="Proteomes" id="UP000013785">
    <property type="component" value="Unassembled WGS sequence"/>
</dbReference>
<keyword evidence="9" id="KW-0067">ATP-binding</keyword>
<dbReference type="InterPro" id="IPR008279">
    <property type="entry name" value="PEP-util_enz_mobile_dom"/>
</dbReference>
<dbReference type="PANTHER" id="PTHR22931">
    <property type="entry name" value="PHOSPHOENOLPYRUVATE DIKINASE-RELATED"/>
    <property type="match status" value="1"/>
</dbReference>
<feature type="binding site" evidence="14">
    <location>
        <position position="799"/>
    </location>
    <ligand>
        <name>Mg(2+)</name>
        <dbReference type="ChEBI" id="CHEBI:18420"/>
    </ligand>
</feature>
<feature type="active site" description="Proton donor" evidence="12">
    <location>
        <position position="885"/>
    </location>
</feature>
<dbReference type="eggNOG" id="COG1080">
    <property type="taxonomic scope" value="Bacteria"/>
</dbReference>
<reference evidence="19 20" key="1">
    <citation type="submission" date="2013-02" db="EMBL/GenBank/DDBJ databases">
        <title>The Genome Sequence of Enterococcus phoeniculicola BAA-412.</title>
        <authorList>
            <consortium name="The Broad Institute Genome Sequencing Platform"/>
            <consortium name="The Broad Institute Genome Sequencing Center for Infectious Disease"/>
            <person name="Earl A.M."/>
            <person name="Gilmore M.S."/>
            <person name="Lebreton F."/>
            <person name="Walker B."/>
            <person name="Young S.K."/>
            <person name="Zeng Q."/>
            <person name="Gargeya S."/>
            <person name="Fitzgerald M."/>
            <person name="Haas B."/>
            <person name="Abouelleil A."/>
            <person name="Alvarado L."/>
            <person name="Arachchi H.M."/>
            <person name="Berlin A.M."/>
            <person name="Chapman S.B."/>
            <person name="Dewar J."/>
            <person name="Goldberg J."/>
            <person name="Griggs A."/>
            <person name="Gujja S."/>
            <person name="Hansen M."/>
            <person name="Howarth C."/>
            <person name="Imamovic A."/>
            <person name="Larimer J."/>
            <person name="McCowan C."/>
            <person name="Murphy C."/>
            <person name="Neiman D."/>
            <person name="Pearson M."/>
            <person name="Priest M."/>
            <person name="Roberts A."/>
            <person name="Saif S."/>
            <person name="Shea T."/>
            <person name="Sisk P."/>
            <person name="Sykes S."/>
            <person name="Wortman J."/>
            <person name="Nusbaum C."/>
            <person name="Birren B."/>
        </authorList>
    </citation>
    <scope>NUCLEOTIDE SEQUENCE [LARGE SCALE GENOMIC DNA]</scope>
    <source>
        <strain evidence="19 20">ATCC BAA-412</strain>
    </source>
</reference>
<feature type="domain" description="Pyruvate phosphate dikinase AMP/ATP-binding" evidence="17">
    <location>
        <begin position="118"/>
        <end position="352"/>
    </location>
</feature>
<dbReference type="Gene3D" id="3.30.470.20">
    <property type="entry name" value="ATP-grasp fold, B domain"/>
    <property type="match status" value="1"/>
</dbReference>
<feature type="binding site" evidence="13">
    <location>
        <position position="820"/>
    </location>
    <ligand>
        <name>substrate</name>
    </ligand>
</feature>
<keyword evidence="15" id="KW-0472">Membrane</keyword>
<evidence type="ECO:0000313" key="19">
    <source>
        <dbReference type="EMBL" id="EOL43996.1"/>
    </source>
</evidence>
<feature type="binding site" evidence="13">
    <location>
        <position position="822"/>
    </location>
    <ligand>
        <name>substrate</name>
    </ligand>
</feature>
<dbReference type="GO" id="GO:0005524">
    <property type="term" value="F:ATP binding"/>
    <property type="evidence" value="ECO:0007669"/>
    <property type="project" value="UniProtKB-UniRule"/>
</dbReference>
<dbReference type="InterPro" id="IPR040442">
    <property type="entry name" value="Pyrv_kinase-like_dom_sf"/>
</dbReference>
<dbReference type="GO" id="GO:0046872">
    <property type="term" value="F:metal ion binding"/>
    <property type="evidence" value="ECO:0007669"/>
    <property type="project" value="UniProtKB-UniRule"/>
</dbReference>
<dbReference type="InterPro" id="IPR010121">
    <property type="entry name" value="Pyruvate_phosphate_dikinase"/>
</dbReference>
<dbReference type="SUPFAM" id="SSF51621">
    <property type="entry name" value="Phosphoenolpyruvate/pyruvate domain"/>
    <property type="match status" value="1"/>
</dbReference>
<dbReference type="STRING" id="154621.RV11_GL000251"/>
<dbReference type="NCBIfam" id="TIGR01828">
    <property type="entry name" value="pyru_phos_dikin"/>
    <property type="match status" value="1"/>
</dbReference>
<comment type="cofactor">
    <cofactor evidence="1 11 14">
        <name>Mg(2+)</name>
        <dbReference type="ChEBI" id="CHEBI:18420"/>
    </cofactor>
</comment>
<dbReference type="Pfam" id="PF01326">
    <property type="entry name" value="PPDK_N"/>
    <property type="match status" value="3"/>
</dbReference>
<dbReference type="Gene3D" id="3.50.30.10">
    <property type="entry name" value="Phosphohistidine domain"/>
    <property type="match status" value="1"/>
</dbReference>
<keyword evidence="15" id="KW-0812">Transmembrane</keyword>
<comment type="similarity">
    <text evidence="2 11">Belongs to the PEP-utilizing enzyme family.</text>
</comment>
<dbReference type="PIRSF" id="PIRSF000853">
    <property type="entry name" value="PPDK"/>
    <property type="match status" value="1"/>
</dbReference>
<dbReference type="HOGENOM" id="CLU_015345_0_2_9"/>
<dbReference type="PATRIC" id="fig|1158610.3.peg.1613"/>
<dbReference type="eggNOG" id="COG0574">
    <property type="taxonomic scope" value="Bacteria"/>
</dbReference>
<dbReference type="Gene3D" id="3.20.20.60">
    <property type="entry name" value="Phosphoenolpyruvate-binding domains"/>
    <property type="match status" value="1"/>
</dbReference>
<evidence type="ECO:0000256" key="6">
    <source>
        <dbReference type="ARBA" id="ARBA00022723"/>
    </source>
</evidence>
<proteinExistence type="inferred from homology"/>
<evidence type="ECO:0000256" key="3">
    <source>
        <dbReference type="ARBA" id="ARBA00011994"/>
    </source>
</evidence>
<keyword evidence="10 14" id="KW-0460">Magnesium</keyword>
<dbReference type="InterPro" id="IPR023151">
    <property type="entry name" value="PEP_util_CS"/>
</dbReference>
<dbReference type="GO" id="GO:0050242">
    <property type="term" value="F:pyruvate, phosphate dikinase activity"/>
    <property type="evidence" value="ECO:0007669"/>
    <property type="project" value="UniProtKB-UniRule"/>
</dbReference>
<keyword evidence="15" id="KW-1133">Transmembrane helix</keyword>
<accession>R3W888</accession>
<name>R3W888_9ENTE</name>
<dbReference type="InterPro" id="IPR015813">
    <property type="entry name" value="Pyrv/PenolPyrv_kinase-like_dom"/>
</dbReference>
<dbReference type="AlphaFoldDB" id="R3W888"/>
<keyword evidence="8 19" id="KW-0418">Kinase</keyword>
<evidence type="ECO:0000256" key="4">
    <source>
        <dbReference type="ARBA" id="ARBA00020138"/>
    </source>
</evidence>
<feature type="binding site" evidence="13">
    <location>
        <position position="615"/>
    </location>
    <ligand>
        <name>substrate</name>
    </ligand>
</feature>